<dbReference type="Gene3D" id="3.20.20.80">
    <property type="entry name" value="Glycosidases"/>
    <property type="match status" value="1"/>
</dbReference>
<dbReference type="SUPFAM" id="SSF51445">
    <property type="entry name" value="(Trans)glycosidases"/>
    <property type="match status" value="1"/>
</dbReference>
<dbReference type="InterPro" id="IPR048650">
    <property type="entry name" value="ISOA1-3-like_C"/>
</dbReference>
<dbReference type="SUPFAM" id="SSF51011">
    <property type="entry name" value="Glycosyl hydrolase domain"/>
    <property type="match status" value="1"/>
</dbReference>
<feature type="domain" description="Isoamylase 1-3-like C-terminal" evidence="1">
    <location>
        <begin position="118"/>
        <end position="172"/>
    </location>
</feature>
<protein>
    <recommendedName>
        <fullName evidence="1">Isoamylase 1-3-like C-terminal domain-containing protein</fullName>
    </recommendedName>
</protein>
<dbReference type="EMBL" id="BPVZ01000101">
    <property type="protein sequence ID" value="GKV33645.1"/>
    <property type="molecule type" value="Genomic_DNA"/>
</dbReference>
<keyword evidence="3" id="KW-1185">Reference proteome</keyword>
<evidence type="ECO:0000313" key="3">
    <source>
        <dbReference type="Proteomes" id="UP001054252"/>
    </source>
</evidence>
<dbReference type="Pfam" id="PF21156">
    <property type="entry name" value="ISOA1-3_C"/>
    <property type="match status" value="1"/>
</dbReference>
<comment type="caution">
    <text evidence="2">The sequence shown here is derived from an EMBL/GenBank/DDBJ whole genome shotgun (WGS) entry which is preliminary data.</text>
</comment>
<sequence>MKGSFATCVAGSADLYMVNKCRPYHSINFVSVHDGFTLYNLVSYTFKHNDANGEGGNDGTPMMLMGDEYGHTRYGNNNSYGHDTAINNFQWKQSDATWHEDNWGTILTANFSLLRKALLSFLLQDSSGDDVYLAFNAHDYFVKAQIPSPPPNRHWFRVADTNLASPDDFVPGGVPSIGSSRSTYNIAPYSSIVLEAK</sequence>
<dbReference type="InterPro" id="IPR017853">
    <property type="entry name" value="GH"/>
</dbReference>
<evidence type="ECO:0000259" key="1">
    <source>
        <dbReference type="Pfam" id="PF21156"/>
    </source>
</evidence>
<reference evidence="2 3" key="1">
    <citation type="journal article" date="2021" name="Commun. Biol.">
        <title>The genome of Shorea leprosula (Dipterocarpaceae) highlights the ecological relevance of drought in aseasonal tropical rainforests.</title>
        <authorList>
            <person name="Ng K.K.S."/>
            <person name="Kobayashi M.J."/>
            <person name="Fawcett J.A."/>
            <person name="Hatakeyama M."/>
            <person name="Paape T."/>
            <person name="Ng C.H."/>
            <person name="Ang C.C."/>
            <person name="Tnah L.H."/>
            <person name="Lee C.T."/>
            <person name="Nishiyama T."/>
            <person name="Sese J."/>
            <person name="O'Brien M.J."/>
            <person name="Copetti D."/>
            <person name="Mohd Noor M.I."/>
            <person name="Ong R.C."/>
            <person name="Putra M."/>
            <person name="Sireger I.Z."/>
            <person name="Indrioko S."/>
            <person name="Kosugi Y."/>
            <person name="Izuno A."/>
            <person name="Isagi Y."/>
            <person name="Lee S.L."/>
            <person name="Shimizu K.K."/>
        </authorList>
    </citation>
    <scope>NUCLEOTIDE SEQUENCE [LARGE SCALE GENOMIC DNA]</scope>
    <source>
        <strain evidence="2">214</strain>
    </source>
</reference>
<dbReference type="Proteomes" id="UP001054252">
    <property type="component" value="Unassembled WGS sequence"/>
</dbReference>
<dbReference type="PANTHER" id="PTHR43002">
    <property type="entry name" value="GLYCOGEN DEBRANCHING ENZYME"/>
    <property type="match status" value="1"/>
</dbReference>
<organism evidence="2 3">
    <name type="scientific">Rubroshorea leprosula</name>
    <dbReference type="NCBI Taxonomy" id="152421"/>
    <lineage>
        <taxon>Eukaryota</taxon>
        <taxon>Viridiplantae</taxon>
        <taxon>Streptophyta</taxon>
        <taxon>Embryophyta</taxon>
        <taxon>Tracheophyta</taxon>
        <taxon>Spermatophyta</taxon>
        <taxon>Magnoliopsida</taxon>
        <taxon>eudicotyledons</taxon>
        <taxon>Gunneridae</taxon>
        <taxon>Pentapetalae</taxon>
        <taxon>rosids</taxon>
        <taxon>malvids</taxon>
        <taxon>Malvales</taxon>
        <taxon>Dipterocarpaceae</taxon>
        <taxon>Rubroshorea</taxon>
    </lineage>
</organism>
<evidence type="ECO:0000313" key="2">
    <source>
        <dbReference type="EMBL" id="GKV33645.1"/>
    </source>
</evidence>
<dbReference type="AlphaFoldDB" id="A0AAV5L989"/>
<accession>A0AAV5L989</accession>
<proteinExistence type="predicted"/>
<gene>
    <name evidence="2" type="ORF">SLEP1_g42125</name>
</gene>
<name>A0AAV5L989_9ROSI</name>